<comment type="caution">
    <text evidence="3">The sequence shown here is derived from an EMBL/GenBank/DDBJ whole genome shotgun (WGS) entry which is preliminary data.</text>
</comment>
<organism evidence="3 5">
    <name type="scientific">Mucilaginibacter lappiensis</name>
    <dbReference type="NCBI Taxonomy" id="354630"/>
    <lineage>
        <taxon>Bacteria</taxon>
        <taxon>Pseudomonadati</taxon>
        <taxon>Bacteroidota</taxon>
        <taxon>Sphingobacteriia</taxon>
        <taxon>Sphingobacteriales</taxon>
        <taxon>Sphingobacteriaceae</taxon>
        <taxon>Mucilaginibacter</taxon>
    </lineage>
</organism>
<keyword evidence="1" id="KW-0472">Membrane</keyword>
<dbReference type="InterPro" id="IPR009943">
    <property type="entry name" value="DUF1475"/>
</dbReference>
<evidence type="ECO:0000313" key="2">
    <source>
        <dbReference type="EMBL" id="MBB6112116.1"/>
    </source>
</evidence>
<keyword evidence="1" id="KW-1133">Transmembrane helix</keyword>
<accession>A0A1N7F1W7</accession>
<reference evidence="4 5" key="1">
    <citation type="submission" date="2020-08" db="EMBL/GenBank/DDBJ databases">
        <title>Genomic Encyclopedia of Type Strains, Phase IV (KMG-V): Genome sequencing to study the core and pangenomes of soil and plant-associated prokaryotes.</title>
        <authorList>
            <person name="Whitman W."/>
        </authorList>
    </citation>
    <scope>NUCLEOTIDE SEQUENCE [LARGE SCALE GENOMIC DNA]</scope>
    <source>
        <strain evidence="2 4">ANJLi2</strain>
        <strain evidence="3 5">MP601</strain>
    </source>
</reference>
<sequence length="111" mass="13025">MITTLKIIFSILFVWMSYVVISTSMESNLLKEWDFLGSIPWMRATLWDFYANVLVIYLWVCYKEKGVLLKIVWLVLLVMLGSIATIAFVLIQLFHLKENEGLKELFTARNE</sequence>
<dbReference type="OrthoDB" id="670587at2"/>
<dbReference type="AlphaFoldDB" id="A0A1N7F1W7"/>
<name>A0A1N7F1W7_9SPHI</name>
<evidence type="ECO:0000256" key="1">
    <source>
        <dbReference type="SAM" id="Phobius"/>
    </source>
</evidence>
<dbReference type="EMBL" id="JACHCA010000005">
    <property type="protein sequence ID" value="MBB6127887.1"/>
    <property type="molecule type" value="Genomic_DNA"/>
</dbReference>
<evidence type="ECO:0000313" key="4">
    <source>
        <dbReference type="Proteomes" id="UP000541583"/>
    </source>
</evidence>
<feature type="transmembrane region" description="Helical" evidence="1">
    <location>
        <begin position="7"/>
        <end position="25"/>
    </location>
</feature>
<dbReference type="STRING" id="354630.SAMN05421821_11664"/>
<dbReference type="EMBL" id="JACHCB010000016">
    <property type="protein sequence ID" value="MBB6112116.1"/>
    <property type="molecule type" value="Genomic_DNA"/>
</dbReference>
<proteinExistence type="predicted"/>
<feature type="transmembrane region" description="Helical" evidence="1">
    <location>
        <begin position="71"/>
        <end position="94"/>
    </location>
</feature>
<dbReference type="RefSeq" id="WP_076377120.1">
    <property type="nucleotide sequence ID" value="NZ_FTMG01000016.1"/>
</dbReference>
<dbReference type="PANTHER" id="PTHR36318:SF3">
    <property type="entry name" value="OS06G0581300 PROTEIN"/>
    <property type="match status" value="1"/>
</dbReference>
<keyword evidence="4" id="KW-1185">Reference proteome</keyword>
<dbReference type="Proteomes" id="UP000541583">
    <property type="component" value="Unassembled WGS sequence"/>
</dbReference>
<dbReference type="PANTHER" id="PTHR36318">
    <property type="entry name" value="OS06G0581300 PROTEIN"/>
    <property type="match status" value="1"/>
</dbReference>
<keyword evidence="1" id="KW-0812">Transmembrane</keyword>
<feature type="transmembrane region" description="Helical" evidence="1">
    <location>
        <begin position="45"/>
        <end position="62"/>
    </location>
</feature>
<evidence type="ECO:0000313" key="5">
    <source>
        <dbReference type="Proteomes" id="UP000548326"/>
    </source>
</evidence>
<gene>
    <name evidence="3" type="ORF">HDF22_002000</name>
    <name evidence="2" type="ORF">HDF23_004889</name>
</gene>
<evidence type="ECO:0000313" key="3">
    <source>
        <dbReference type="EMBL" id="MBB6127887.1"/>
    </source>
</evidence>
<dbReference type="Proteomes" id="UP000548326">
    <property type="component" value="Unassembled WGS sequence"/>
</dbReference>
<dbReference type="Pfam" id="PF07343">
    <property type="entry name" value="DUF1475"/>
    <property type="match status" value="1"/>
</dbReference>
<protein>
    <submittedName>
        <fullName evidence="3">Di/tricarboxylate transporter</fullName>
    </submittedName>
</protein>